<dbReference type="KEGG" id="ncc:104958793"/>
<name>A0A6I9P9P2_9TELE</name>
<proteinExistence type="predicted"/>
<evidence type="ECO:0000313" key="2">
    <source>
        <dbReference type="Proteomes" id="UP000504611"/>
    </source>
</evidence>
<evidence type="ECO:0000256" key="1">
    <source>
        <dbReference type="SAM" id="MobiDB-lite"/>
    </source>
</evidence>
<dbReference type="GeneID" id="104958793"/>
<evidence type="ECO:0000313" key="3">
    <source>
        <dbReference type="RefSeq" id="XP_010784897.1"/>
    </source>
</evidence>
<reference evidence="3" key="1">
    <citation type="submission" date="2025-08" db="UniProtKB">
        <authorList>
            <consortium name="RefSeq"/>
        </authorList>
    </citation>
    <scope>IDENTIFICATION</scope>
    <source>
        <tissue evidence="3">Muscle</tissue>
    </source>
</reference>
<organism evidence="2 3">
    <name type="scientific">Notothenia coriiceps</name>
    <name type="common">black rockcod</name>
    <dbReference type="NCBI Taxonomy" id="8208"/>
    <lineage>
        <taxon>Eukaryota</taxon>
        <taxon>Metazoa</taxon>
        <taxon>Chordata</taxon>
        <taxon>Craniata</taxon>
        <taxon>Vertebrata</taxon>
        <taxon>Euteleostomi</taxon>
        <taxon>Actinopterygii</taxon>
        <taxon>Neopterygii</taxon>
        <taxon>Teleostei</taxon>
        <taxon>Neoteleostei</taxon>
        <taxon>Acanthomorphata</taxon>
        <taxon>Eupercaria</taxon>
        <taxon>Perciformes</taxon>
        <taxon>Notothenioidei</taxon>
        <taxon>Nototheniidae</taxon>
        <taxon>Notothenia</taxon>
    </lineage>
</organism>
<dbReference type="AlphaFoldDB" id="A0A6I9P9P2"/>
<sequence>PLTHEEIAQRRDLARQRHAEKLAADQTAAESPSAPPISGSMPQEGHSAEVSTAKMEKDSKPQEEEEQHTFVAFARIYSGVVKKGQKVFVLGPKYDPAKGLSMVHQPTFREHVPHSSCLYNVTSVIDLELWTFNH</sequence>
<accession>A0A6I9P9P2</accession>
<dbReference type="OrthoDB" id="9644124at2759"/>
<feature type="region of interest" description="Disordered" evidence="1">
    <location>
        <begin position="1"/>
        <end position="66"/>
    </location>
</feature>
<dbReference type="InterPro" id="IPR009000">
    <property type="entry name" value="Transl_B-barrel_sf"/>
</dbReference>
<protein>
    <submittedName>
        <fullName evidence="3">Elongation factor Tu GTP-binding domain-containing protein 1-like</fullName>
    </submittedName>
</protein>
<feature type="non-terminal residue" evidence="3">
    <location>
        <position position="1"/>
    </location>
</feature>
<keyword evidence="2" id="KW-1185">Reference proteome</keyword>
<dbReference type="SUPFAM" id="SSF50447">
    <property type="entry name" value="Translation proteins"/>
    <property type="match status" value="1"/>
</dbReference>
<dbReference type="Gene3D" id="2.40.30.10">
    <property type="entry name" value="Translation factors"/>
    <property type="match status" value="1"/>
</dbReference>
<dbReference type="RefSeq" id="XP_010784897.1">
    <property type="nucleotide sequence ID" value="XM_010786595.1"/>
</dbReference>
<feature type="compositionally biased region" description="Basic and acidic residues" evidence="1">
    <location>
        <begin position="1"/>
        <end position="23"/>
    </location>
</feature>
<dbReference type="Proteomes" id="UP000504611">
    <property type="component" value="Unplaced"/>
</dbReference>
<gene>
    <name evidence="3" type="primary">LOC104958793</name>
</gene>